<organism evidence="3 4">
    <name type="scientific">Stylonychia lemnae</name>
    <name type="common">Ciliate</name>
    <dbReference type="NCBI Taxonomy" id="5949"/>
    <lineage>
        <taxon>Eukaryota</taxon>
        <taxon>Sar</taxon>
        <taxon>Alveolata</taxon>
        <taxon>Ciliophora</taxon>
        <taxon>Intramacronucleata</taxon>
        <taxon>Spirotrichea</taxon>
        <taxon>Stichotrichia</taxon>
        <taxon>Sporadotrichida</taxon>
        <taxon>Oxytrichidae</taxon>
        <taxon>Stylonychinae</taxon>
        <taxon>Stylonychia</taxon>
    </lineage>
</organism>
<name>A0A078BD45_STYLE</name>
<dbReference type="EMBL" id="CCKQ01019129">
    <property type="protein sequence ID" value="CDW91137.1"/>
    <property type="molecule type" value="Genomic_DNA"/>
</dbReference>
<dbReference type="PANTHER" id="PTHR31398">
    <property type="entry name" value="MEIOTIC NUCLEAR DIVISION PROTEIN 1 HOMOLOG"/>
    <property type="match status" value="1"/>
</dbReference>
<dbReference type="Proteomes" id="UP000039865">
    <property type="component" value="Unassembled WGS sequence"/>
</dbReference>
<feature type="transmembrane region" description="Helical" evidence="2">
    <location>
        <begin position="61"/>
        <end position="85"/>
    </location>
</feature>
<proteinExistence type="predicted"/>
<feature type="region of interest" description="Disordered" evidence="1">
    <location>
        <begin position="682"/>
        <end position="730"/>
    </location>
</feature>
<sequence length="730" mass="85371">MNDSETSFMDKRNKTLILKAVTEKKKSTIQHKLHKQLKHLDMYGEKVHLLYKGKDSYKTSIGAAFTILVKLIILSFIGYECYLLFTYKHAINSTKYIIRGNEAGPIYPARNGFDLSFRLNKDFNESYGQILATQVFETVTNPIQERVTQHQNIEIRSCNQNPVFQRFSSSKEIQLLSQYKCFNSDHLSIQGNPILSDQYSYLLLQLLPCQQTIYNQTGLCKSQKQIEEYLGDMTLQLLYINTNFNFNDIKNPLQPYIDDSLNNVYLDISREKRIDIILQEASTEVYSNFFIFWEKAVDRFVQVSKVQVSDHKINPLTKNFATLKLHLDRRSIVYRFISENFLDILEKVGGFKHMMFAIGLLGVTFFQKRLFKSSFFRQIYQTRITTKEFQKKMERRLSKDKTINKSNSYIGKDELSSKSIKISSLQDSQEKSNDNPRIVKKMMTQTKLNAEQLGHVYSEVTNRRRFDYTPYDVFHFVLHCFCIRHSRTLKKSADTVKHFFFHRANKKIHQELDIVNLVRSIRKLKLMAKVILSQRSRILLKFQRKNLLESHSSSSDSDNHQYDTMKLLDNKNQIVRLAIKEKIKKSLIHLQESQMNEIDKNLLKGIYLKDKKHREEHLPQTTLKKQGTGKNRLFARFGSLQLVNNDFQDKVQSALPPILNKSKKDSLIQHQVSIDEEANYQLEDDSPKHLEDISEDQLIDGTLKEKDLGSSESRQGEIANVEDQEDPSFF</sequence>
<reference evidence="3 4" key="1">
    <citation type="submission" date="2014-06" db="EMBL/GenBank/DDBJ databases">
        <authorList>
            <person name="Swart Estienne"/>
        </authorList>
    </citation>
    <scope>NUCLEOTIDE SEQUENCE [LARGE SCALE GENOMIC DNA]</scope>
    <source>
        <strain evidence="3 4">130c</strain>
    </source>
</reference>
<evidence type="ECO:0000256" key="1">
    <source>
        <dbReference type="SAM" id="MobiDB-lite"/>
    </source>
</evidence>
<evidence type="ECO:0000313" key="3">
    <source>
        <dbReference type="EMBL" id="CDW91137.1"/>
    </source>
</evidence>
<dbReference type="PANTHER" id="PTHR31398:SF0">
    <property type="entry name" value="MEIOTIC NUCLEAR DIVISION PROTEIN 1 HOMOLOG"/>
    <property type="match status" value="1"/>
</dbReference>
<keyword evidence="2" id="KW-0812">Transmembrane</keyword>
<dbReference type="OrthoDB" id="324324at2759"/>
<dbReference type="GO" id="GO:0005634">
    <property type="term" value="C:nucleus"/>
    <property type="evidence" value="ECO:0007669"/>
    <property type="project" value="TreeGrafter"/>
</dbReference>
<dbReference type="OMA" id="TEVYHAQ"/>
<keyword evidence="4" id="KW-1185">Reference proteome</keyword>
<accession>A0A078BD45</accession>
<dbReference type="GO" id="GO:0007131">
    <property type="term" value="P:reciprocal meiotic recombination"/>
    <property type="evidence" value="ECO:0007669"/>
    <property type="project" value="TreeGrafter"/>
</dbReference>
<dbReference type="InParanoid" id="A0A078BD45"/>
<dbReference type="AlphaFoldDB" id="A0A078BD45"/>
<keyword evidence="2" id="KW-0472">Membrane</keyword>
<gene>
    <name evidence="3" type="primary">Contig15087.g742</name>
    <name evidence="3" type="ORF">STYLEM_20288</name>
</gene>
<keyword evidence="2" id="KW-1133">Transmembrane helix</keyword>
<evidence type="ECO:0008006" key="5">
    <source>
        <dbReference type="Google" id="ProtNLM"/>
    </source>
</evidence>
<evidence type="ECO:0000256" key="2">
    <source>
        <dbReference type="SAM" id="Phobius"/>
    </source>
</evidence>
<protein>
    <recommendedName>
        <fullName evidence="5">Transmembrane protein</fullName>
    </recommendedName>
</protein>
<evidence type="ECO:0000313" key="4">
    <source>
        <dbReference type="Proteomes" id="UP000039865"/>
    </source>
</evidence>
<feature type="compositionally biased region" description="Acidic residues" evidence="1">
    <location>
        <begin position="720"/>
        <end position="730"/>
    </location>
</feature>